<name>A0A9R1XAQ5_LACSA</name>
<evidence type="ECO:0000313" key="3">
    <source>
        <dbReference type="Proteomes" id="UP000235145"/>
    </source>
</evidence>
<accession>A0A9R1XAQ5</accession>
<keyword evidence="3" id="KW-1185">Reference proteome</keyword>
<feature type="transmembrane region" description="Helical" evidence="1">
    <location>
        <begin position="92"/>
        <end position="111"/>
    </location>
</feature>
<reference evidence="2 3" key="1">
    <citation type="journal article" date="2017" name="Nat. Commun.">
        <title>Genome assembly with in vitro proximity ligation data and whole-genome triplication in lettuce.</title>
        <authorList>
            <person name="Reyes-Chin-Wo S."/>
            <person name="Wang Z."/>
            <person name="Yang X."/>
            <person name="Kozik A."/>
            <person name="Arikit S."/>
            <person name="Song C."/>
            <person name="Xia L."/>
            <person name="Froenicke L."/>
            <person name="Lavelle D.O."/>
            <person name="Truco M.J."/>
            <person name="Xia R."/>
            <person name="Zhu S."/>
            <person name="Xu C."/>
            <person name="Xu H."/>
            <person name="Xu X."/>
            <person name="Cox K."/>
            <person name="Korf I."/>
            <person name="Meyers B.C."/>
            <person name="Michelmore R.W."/>
        </authorList>
    </citation>
    <scope>NUCLEOTIDE SEQUENCE [LARGE SCALE GENOMIC DNA]</scope>
    <source>
        <strain evidence="3">cv. Salinas</strain>
        <tissue evidence="2">Seedlings</tissue>
    </source>
</reference>
<dbReference type="Proteomes" id="UP000235145">
    <property type="component" value="Unassembled WGS sequence"/>
</dbReference>
<keyword evidence="1" id="KW-0472">Membrane</keyword>
<protein>
    <submittedName>
        <fullName evidence="2">Uncharacterized protein</fullName>
    </submittedName>
</protein>
<dbReference type="EMBL" id="NBSK02000005">
    <property type="protein sequence ID" value="KAJ0205731.1"/>
    <property type="molecule type" value="Genomic_DNA"/>
</dbReference>
<keyword evidence="1" id="KW-1133">Transmembrane helix</keyword>
<comment type="caution">
    <text evidence="2">The sequence shown here is derived from an EMBL/GenBank/DDBJ whole genome shotgun (WGS) entry which is preliminary data.</text>
</comment>
<evidence type="ECO:0000313" key="2">
    <source>
        <dbReference type="EMBL" id="KAJ0205731.1"/>
    </source>
</evidence>
<dbReference type="AlphaFoldDB" id="A0A9R1XAQ5"/>
<sequence>METGVLISPEVGKELQPVLDHVEFIDIPLGGPRFNWSDKWRPTFSKLDRFLVMDCFFESFPHLTTLVIEMTIPNHRPILLLEHRVDFGQVPFTYSTLGLIWMDLMGLFGILGRKYLWGWYLIIHGSNFRRTAAAHI</sequence>
<keyword evidence="1" id="KW-0812">Transmembrane</keyword>
<organism evidence="2 3">
    <name type="scientific">Lactuca sativa</name>
    <name type="common">Garden lettuce</name>
    <dbReference type="NCBI Taxonomy" id="4236"/>
    <lineage>
        <taxon>Eukaryota</taxon>
        <taxon>Viridiplantae</taxon>
        <taxon>Streptophyta</taxon>
        <taxon>Embryophyta</taxon>
        <taxon>Tracheophyta</taxon>
        <taxon>Spermatophyta</taxon>
        <taxon>Magnoliopsida</taxon>
        <taxon>eudicotyledons</taxon>
        <taxon>Gunneridae</taxon>
        <taxon>Pentapetalae</taxon>
        <taxon>asterids</taxon>
        <taxon>campanulids</taxon>
        <taxon>Asterales</taxon>
        <taxon>Asteraceae</taxon>
        <taxon>Cichorioideae</taxon>
        <taxon>Cichorieae</taxon>
        <taxon>Lactucinae</taxon>
        <taxon>Lactuca</taxon>
    </lineage>
</organism>
<gene>
    <name evidence="2" type="ORF">LSAT_V11C500279050</name>
</gene>
<evidence type="ECO:0000256" key="1">
    <source>
        <dbReference type="SAM" id="Phobius"/>
    </source>
</evidence>
<proteinExistence type="predicted"/>